<feature type="domain" description="F-box" evidence="1">
    <location>
        <begin position="83"/>
        <end position="133"/>
    </location>
</feature>
<dbReference type="InterPro" id="IPR036047">
    <property type="entry name" value="F-box-like_dom_sf"/>
</dbReference>
<dbReference type="SUPFAM" id="SSF81383">
    <property type="entry name" value="F-box domain"/>
    <property type="match status" value="1"/>
</dbReference>
<dbReference type="EMBL" id="JARJLG010000213">
    <property type="protein sequence ID" value="KAJ7727324.1"/>
    <property type="molecule type" value="Genomic_DNA"/>
</dbReference>
<protein>
    <recommendedName>
        <fullName evidence="1">F-box domain-containing protein</fullName>
    </recommendedName>
</protein>
<dbReference type="InterPro" id="IPR032675">
    <property type="entry name" value="LRR_dom_sf"/>
</dbReference>
<reference evidence="2" key="1">
    <citation type="submission" date="2023-03" db="EMBL/GenBank/DDBJ databases">
        <title>Massive genome expansion in bonnet fungi (Mycena s.s.) driven by repeated elements and novel gene families across ecological guilds.</title>
        <authorList>
            <consortium name="Lawrence Berkeley National Laboratory"/>
            <person name="Harder C.B."/>
            <person name="Miyauchi S."/>
            <person name="Viragh M."/>
            <person name="Kuo A."/>
            <person name="Thoen E."/>
            <person name="Andreopoulos B."/>
            <person name="Lu D."/>
            <person name="Skrede I."/>
            <person name="Drula E."/>
            <person name="Henrissat B."/>
            <person name="Morin E."/>
            <person name="Kohler A."/>
            <person name="Barry K."/>
            <person name="LaButti K."/>
            <person name="Morin E."/>
            <person name="Salamov A."/>
            <person name="Lipzen A."/>
            <person name="Mereny Z."/>
            <person name="Hegedus B."/>
            <person name="Baldrian P."/>
            <person name="Stursova M."/>
            <person name="Weitz H."/>
            <person name="Taylor A."/>
            <person name="Grigoriev I.V."/>
            <person name="Nagy L.G."/>
            <person name="Martin F."/>
            <person name="Kauserud H."/>
        </authorList>
    </citation>
    <scope>NUCLEOTIDE SEQUENCE</scope>
    <source>
        <strain evidence="2">CBHHK188m</strain>
    </source>
</reference>
<dbReference type="Pfam" id="PF12937">
    <property type="entry name" value="F-box-like"/>
    <property type="match status" value="1"/>
</dbReference>
<comment type="caution">
    <text evidence="2">The sequence shown here is derived from an EMBL/GenBank/DDBJ whole genome shotgun (WGS) entry which is preliminary data.</text>
</comment>
<proteinExistence type="predicted"/>
<organism evidence="2 3">
    <name type="scientific">Mycena maculata</name>
    <dbReference type="NCBI Taxonomy" id="230809"/>
    <lineage>
        <taxon>Eukaryota</taxon>
        <taxon>Fungi</taxon>
        <taxon>Dikarya</taxon>
        <taxon>Basidiomycota</taxon>
        <taxon>Agaricomycotina</taxon>
        <taxon>Agaricomycetes</taxon>
        <taxon>Agaricomycetidae</taxon>
        <taxon>Agaricales</taxon>
        <taxon>Marasmiineae</taxon>
        <taxon>Mycenaceae</taxon>
        <taxon>Mycena</taxon>
    </lineage>
</organism>
<dbReference type="SUPFAM" id="SSF52047">
    <property type="entry name" value="RNI-like"/>
    <property type="match status" value="1"/>
</dbReference>
<sequence>MTCSLCPVHCTTDRPELLKSPYPELLYSSSAVPSDSQLTVIHEAILRAETKKSVVVRMIDRLKRQHEQLEVFLKNHQRVVSTIRRLPTEILSEIFGHYVNTLPFRPRINVPITQVCRRFREVALASPALWCHFWARTNKYDIRAVKLQLEWSGHMPLSIDLGPVVSGGMQGLLSASARRWQELTLELPAVPRHCLPSGEDLPSLKRLSVRIRTRQMSLLPDPNPSFIKSVPALEELTLFNNHGSLSSLYFALDWARLRVCTLNQCLLDDTLRILPLFSPGTSLTLEYCTRLGDSISPISSPISSLTVRCCSFDLVAQLLRALAVPALETLDLSDPFVAHETDTGGVIAEQTFDLLARSACPLSSLRIGGHFPEADLLRILGSPHASGLGTLDVARSVRFTSEGLAALVNRADPHPLANPTVVPHLRALSFYDSGHLTEAQVLAMVTSRRPVLQSLRLEGDHCKGLGRLLSPASLKMLRQDGMLVWTPCI</sequence>
<name>A0AAD7MR79_9AGAR</name>
<dbReference type="AlphaFoldDB" id="A0AAD7MR79"/>
<evidence type="ECO:0000313" key="3">
    <source>
        <dbReference type="Proteomes" id="UP001215280"/>
    </source>
</evidence>
<dbReference type="InterPro" id="IPR001810">
    <property type="entry name" value="F-box_dom"/>
</dbReference>
<dbReference type="Gene3D" id="3.80.10.10">
    <property type="entry name" value="Ribonuclease Inhibitor"/>
    <property type="match status" value="1"/>
</dbReference>
<dbReference type="Gene3D" id="1.20.1280.50">
    <property type="match status" value="1"/>
</dbReference>
<gene>
    <name evidence="2" type="ORF">DFH07DRAFT_233086</name>
</gene>
<evidence type="ECO:0000259" key="1">
    <source>
        <dbReference type="Pfam" id="PF12937"/>
    </source>
</evidence>
<accession>A0AAD7MR79</accession>
<keyword evidence="3" id="KW-1185">Reference proteome</keyword>
<evidence type="ECO:0000313" key="2">
    <source>
        <dbReference type="EMBL" id="KAJ7727324.1"/>
    </source>
</evidence>
<dbReference type="Proteomes" id="UP001215280">
    <property type="component" value="Unassembled WGS sequence"/>
</dbReference>